<dbReference type="GO" id="GO:0019843">
    <property type="term" value="F:rRNA binding"/>
    <property type="evidence" value="ECO:0007669"/>
    <property type="project" value="UniProtKB-UniRule"/>
</dbReference>
<proteinExistence type="inferred from homology"/>
<evidence type="ECO:0000313" key="8">
    <source>
        <dbReference type="Proteomes" id="UP000177187"/>
    </source>
</evidence>
<sequence>MMTDPVADLLTRVRNAARAGHKQVSVSHSNFKEALVKLLVGEGYLDGYALDSDGPHRTIQVDLKYTTGGKPAFRGLERISKPGLRVYVRRDKIPYVMNGLGVAVLSTSKGVLPDYTARREGVGGELICRVW</sequence>
<dbReference type="Gene3D" id="3.30.1370.30">
    <property type="match status" value="1"/>
</dbReference>
<dbReference type="InterPro" id="IPR035987">
    <property type="entry name" value="Ribosomal_uS8_sf"/>
</dbReference>
<comment type="similarity">
    <text evidence="1 5 6">Belongs to the universal ribosomal protein uS8 family.</text>
</comment>
<dbReference type="STRING" id="1817816.A2Y64_02055"/>
<keyword evidence="5" id="KW-0699">rRNA-binding</keyword>
<dbReference type="HAMAP" id="MF_01302_B">
    <property type="entry name" value="Ribosomal_uS8_B"/>
    <property type="match status" value="1"/>
</dbReference>
<evidence type="ECO:0000256" key="6">
    <source>
        <dbReference type="RuleBase" id="RU003660"/>
    </source>
</evidence>
<reference evidence="7 8" key="1">
    <citation type="journal article" date="2016" name="Nat. Commun.">
        <title>Thousands of microbial genomes shed light on interconnected biogeochemical processes in an aquifer system.</title>
        <authorList>
            <person name="Anantharaman K."/>
            <person name="Brown C.T."/>
            <person name="Hug L.A."/>
            <person name="Sharon I."/>
            <person name="Castelle C.J."/>
            <person name="Probst A.J."/>
            <person name="Thomas B.C."/>
            <person name="Singh A."/>
            <person name="Wilkins M.J."/>
            <person name="Karaoz U."/>
            <person name="Brodie E.L."/>
            <person name="Williams K.H."/>
            <person name="Hubbard S.S."/>
            <person name="Banfield J.F."/>
        </authorList>
    </citation>
    <scope>NUCLEOTIDE SEQUENCE [LARGE SCALE GENOMIC DNA]</scope>
</reference>
<dbReference type="PANTHER" id="PTHR11758">
    <property type="entry name" value="40S RIBOSOMAL PROTEIN S15A"/>
    <property type="match status" value="1"/>
</dbReference>
<dbReference type="SUPFAM" id="SSF56047">
    <property type="entry name" value="Ribosomal protein S8"/>
    <property type="match status" value="1"/>
</dbReference>
<dbReference type="PROSITE" id="PS00053">
    <property type="entry name" value="RIBOSOMAL_S8"/>
    <property type="match status" value="1"/>
</dbReference>
<dbReference type="Proteomes" id="UP000177187">
    <property type="component" value="Unassembled WGS sequence"/>
</dbReference>
<evidence type="ECO:0000256" key="2">
    <source>
        <dbReference type="ARBA" id="ARBA00022980"/>
    </source>
</evidence>
<dbReference type="GO" id="GO:1990904">
    <property type="term" value="C:ribonucleoprotein complex"/>
    <property type="evidence" value="ECO:0007669"/>
    <property type="project" value="UniProtKB-KW"/>
</dbReference>
<evidence type="ECO:0000256" key="3">
    <source>
        <dbReference type="ARBA" id="ARBA00023274"/>
    </source>
</evidence>
<dbReference type="GO" id="GO:0006412">
    <property type="term" value="P:translation"/>
    <property type="evidence" value="ECO:0007669"/>
    <property type="project" value="UniProtKB-UniRule"/>
</dbReference>
<evidence type="ECO:0000313" key="7">
    <source>
        <dbReference type="EMBL" id="OGD73720.1"/>
    </source>
</evidence>
<dbReference type="GO" id="GO:0003735">
    <property type="term" value="F:structural constituent of ribosome"/>
    <property type="evidence" value="ECO:0007669"/>
    <property type="project" value="InterPro"/>
</dbReference>
<organism evidence="7 8">
    <name type="scientific">Candidatus Coatesbacteria bacterium RBG_13_66_14</name>
    <dbReference type="NCBI Taxonomy" id="1817816"/>
    <lineage>
        <taxon>Bacteria</taxon>
        <taxon>Candidatus Coatesiibacteriota</taxon>
    </lineage>
</organism>
<keyword evidence="5" id="KW-0694">RNA-binding</keyword>
<dbReference type="GO" id="GO:0005840">
    <property type="term" value="C:ribosome"/>
    <property type="evidence" value="ECO:0007669"/>
    <property type="project" value="UniProtKB-KW"/>
</dbReference>
<gene>
    <name evidence="5" type="primary">rpsH</name>
    <name evidence="7" type="ORF">A2Y64_02055</name>
</gene>
<dbReference type="AlphaFoldDB" id="A0A1F5F2A4"/>
<protein>
    <recommendedName>
        <fullName evidence="4 5">Small ribosomal subunit protein uS8</fullName>
    </recommendedName>
</protein>
<dbReference type="GO" id="GO:0005737">
    <property type="term" value="C:cytoplasm"/>
    <property type="evidence" value="ECO:0007669"/>
    <property type="project" value="UniProtKB-ARBA"/>
</dbReference>
<evidence type="ECO:0000256" key="4">
    <source>
        <dbReference type="ARBA" id="ARBA00035258"/>
    </source>
</evidence>
<dbReference type="InterPro" id="IPR047863">
    <property type="entry name" value="Ribosomal_uS8_CS"/>
</dbReference>
<dbReference type="Gene3D" id="3.30.1490.10">
    <property type="match status" value="1"/>
</dbReference>
<dbReference type="NCBIfam" id="NF001109">
    <property type="entry name" value="PRK00136.1"/>
    <property type="match status" value="1"/>
</dbReference>
<keyword evidence="2 5" id="KW-0689">Ribosomal protein</keyword>
<dbReference type="EMBL" id="MFAF01000116">
    <property type="protein sequence ID" value="OGD73720.1"/>
    <property type="molecule type" value="Genomic_DNA"/>
</dbReference>
<comment type="function">
    <text evidence="5">One of the primary rRNA binding proteins, it binds directly to 16S rRNA central domain where it helps coordinate assembly of the platform of the 30S subunit.</text>
</comment>
<dbReference type="FunFam" id="3.30.1490.10:FF:000001">
    <property type="entry name" value="30S ribosomal protein S8"/>
    <property type="match status" value="1"/>
</dbReference>
<comment type="caution">
    <text evidence="7">The sequence shown here is derived from an EMBL/GenBank/DDBJ whole genome shotgun (WGS) entry which is preliminary data.</text>
</comment>
<accession>A0A1F5F2A4</accession>
<evidence type="ECO:0000256" key="1">
    <source>
        <dbReference type="ARBA" id="ARBA00006471"/>
    </source>
</evidence>
<dbReference type="Pfam" id="PF00410">
    <property type="entry name" value="Ribosomal_S8"/>
    <property type="match status" value="1"/>
</dbReference>
<keyword evidence="3 5" id="KW-0687">Ribonucleoprotein</keyword>
<comment type="subunit">
    <text evidence="5">Part of the 30S ribosomal subunit. Contacts proteins S5 and S12.</text>
</comment>
<dbReference type="InterPro" id="IPR000630">
    <property type="entry name" value="Ribosomal_uS8"/>
</dbReference>
<evidence type="ECO:0000256" key="5">
    <source>
        <dbReference type="HAMAP-Rule" id="MF_01302"/>
    </source>
</evidence>
<name>A0A1F5F2A4_9BACT</name>